<dbReference type="EMBL" id="JX195166">
    <property type="protein sequence ID" value="AFQ22172.1"/>
    <property type="molecule type" value="Genomic_DNA"/>
</dbReference>
<dbReference type="OrthoDB" id="24069at10239"/>
<dbReference type="InterPro" id="IPR055839">
    <property type="entry name" value="DUF7416"/>
</dbReference>
<dbReference type="RefSeq" id="YP_006906265.1">
    <property type="nucleotide sequence ID" value="NC_018837.1"/>
</dbReference>
<name>J9QP84_9CAUD</name>
<evidence type="ECO:0000313" key="1">
    <source>
        <dbReference type="EMBL" id="AFQ22172.1"/>
    </source>
</evidence>
<organism evidence="1 2">
    <name type="scientific">Pectobacterium phage My1</name>
    <dbReference type="NCBI Taxonomy" id="1204539"/>
    <lineage>
        <taxon>Viruses</taxon>
        <taxon>Duplodnaviria</taxon>
        <taxon>Heunggongvirae</taxon>
        <taxon>Uroviricota</taxon>
        <taxon>Caudoviricetes</taxon>
        <taxon>Demerecviridae</taxon>
        <taxon>Mccorquodalevirinae</taxon>
        <taxon>Myunavirus</taxon>
        <taxon>Myunavirus My1</taxon>
    </lineage>
</organism>
<dbReference type="Pfam" id="PF24188">
    <property type="entry name" value="DUF7416"/>
    <property type="match status" value="1"/>
</dbReference>
<evidence type="ECO:0000313" key="2">
    <source>
        <dbReference type="Proteomes" id="UP000006280"/>
    </source>
</evidence>
<reference evidence="1 2" key="1">
    <citation type="journal article" date="2012" name="J. Virol.">
        <title>Complete Genome Sequence of Pectobacterium carotovorum subsp. carotovorum Bacteriophage My1.</title>
        <authorList>
            <person name="Lee D.H."/>
            <person name="Lee J.H."/>
            <person name="Shin H."/>
            <person name="Ji S."/>
            <person name="Roh E."/>
            <person name="Jung K."/>
            <person name="Ryu S."/>
            <person name="Choi J."/>
            <person name="Heu S."/>
        </authorList>
    </citation>
    <scope>NUCLEOTIDE SEQUENCE [LARGE SCALE GENOMIC DNA]</scope>
</reference>
<gene>
    <name evidence="1" type="ORF">My1_013</name>
</gene>
<dbReference type="Proteomes" id="UP000006280">
    <property type="component" value="Segment"/>
</dbReference>
<proteinExistence type="predicted"/>
<protein>
    <submittedName>
        <fullName evidence="1">Uncharacterized protein</fullName>
    </submittedName>
</protein>
<accession>J9QP84</accession>
<keyword evidence="2" id="KW-1185">Reference proteome</keyword>
<dbReference type="GeneID" id="13826884"/>
<dbReference type="KEGG" id="vg:13826884"/>
<sequence>MKNTLALMQIDVRRRYKGYKKGLQQGLPMIWDNMMKELQARYEATK</sequence>